<comment type="caution">
    <text evidence="2">The sequence shown here is derived from an EMBL/GenBank/DDBJ whole genome shotgun (WGS) entry which is preliminary data.</text>
</comment>
<protein>
    <recommendedName>
        <fullName evidence="4">RRM domain-containing protein</fullName>
    </recommendedName>
</protein>
<accession>A0AAU9PLX2</accession>
<sequence length="297" mass="33648">MNKEKNGKNYGFVRFLGVEDVKNLESKLHGVICRNNILEVNIARHGRKAPHEPIRHKSRPPTTMGTHNIVGSGFVDNRSYAQVTGAKASHRPPIIRSVGSPGSFPTIKLQSDKHMDHWIKKSTLIGEAKSIPHLGHMPTLISFHSEHRPSVKYLRGLLALINFDSTVNARRFLENDSNWKDTFNWLKHGGIEESKFERVARILERVDLSVVKLVILTSEKKKLNDEFNVEVDGISFTVGVVEYEDEPWFPFKFDTENEPYETYTSDSDSKLANSPMAEATDDDDDIDSSDEDSIEDT</sequence>
<organism evidence="2 3">
    <name type="scientific">Lactuca virosa</name>
    <dbReference type="NCBI Taxonomy" id="75947"/>
    <lineage>
        <taxon>Eukaryota</taxon>
        <taxon>Viridiplantae</taxon>
        <taxon>Streptophyta</taxon>
        <taxon>Embryophyta</taxon>
        <taxon>Tracheophyta</taxon>
        <taxon>Spermatophyta</taxon>
        <taxon>Magnoliopsida</taxon>
        <taxon>eudicotyledons</taxon>
        <taxon>Gunneridae</taxon>
        <taxon>Pentapetalae</taxon>
        <taxon>asterids</taxon>
        <taxon>campanulids</taxon>
        <taxon>Asterales</taxon>
        <taxon>Asteraceae</taxon>
        <taxon>Cichorioideae</taxon>
        <taxon>Cichorieae</taxon>
        <taxon>Lactucinae</taxon>
        <taxon>Lactuca</taxon>
    </lineage>
</organism>
<dbReference type="SUPFAM" id="SSF54928">
    <property type="entry name" value="RNA-binding domain, RBD"/>
    <property type="match status" value="1"/>
</dbReference>
<keyword evidence="3" id="KW-1185">Reference proteome</keyword>
<feature type="compositionally biased region" description="Acidic residues" evidence="1">
    <location>
        <begin position="279"/>
        <end position="297"/>
    </location>
</feature>
<gene>
    <name evidence="2" type="ORF">LVIROSA_LOCUS36567</name>
</gene>
<evidence type="ECO:0000313" key="2">
    <source>
        <dbReference type="EMBL" id="CAH1451199.1"/>
    </source>
</evidence>
<feature type="region of interest" description="Disordered" evidence="1">
    <location>
        <begin position="259"/>
        <end position="297"/>
    </location>
</feature>
<evidence type="ECO:0000256" key="1">
    <source>
        <dbReference type="SAM" id="MobiDB-lite"/>
    </source>
</evidence>
<dbReference type="EMBL" id="CAKMRJ010005717">
    <property type="protein sequence ID" value="CAH1451199.1"/>
    <property type="molecule type" value="Genomic_DNA"/>
</dbReference>
<feature type="region of interest" description="Disordered" evidence="1">
    <location>
        <begin position="48"/>
        <end position="68"/>
    </location>
</feature>
<dbReference type="Proteomes" id="UP001157418">
    <property type="component" value="Unassembled WGS sequence"/>
</dbReference>
<evidence type="ECO:0000313" key="3">
    <source>
        <dbReference type="Proteomes" id="UP001157418"/>
    </source>
</evidence>
<evidence type="ECO:0008006" key="4">
    <source>
        <dbReference type="Google" id="ProtNLM"/>
    </source>
</evidence>
<dbReference type="AlphaFoldDB" id="A0AAU9PLX2"/>
<feature type="compositionally biased region" description="Polar residues" evidence="1">
    <location>
        <begin position="262"/>
        <end position="272"/>
    </location>
</feature>
<name>A0AAU9PLX2_9ASTR</name>
<proteinExistence type="predicted"/>
<dbReference type="InterPro" id="IPR035979">
    <property type="entry name" value="RBD_domain_sf"/>
</dbReference>
<dbReference type="GO" id="GO:0003676">
    <property type="term" value="F:nucleic acid binding"/>
    <property type="evidence" value="ECO:0007669"/>
    <property type="project" value="InterPro"/>
</dbReference>
<reference evidence="2 3" key="1">
    <citation type="submission" date="2022-01" db="EMBL/GenBank/DDBJ databases">
        <authorList>
            <person name="Xiong W."/>
            <person name="Schranz E."/>
        </authorList>
    </citation>
    <scope>NUCLEOTIDE SEQUENCE [LARGE SCALE GENOMIC DNA]</scope>
</reference>